<dbReference type="Proteomes" id="UP000317839">
    <property type="component" value="Unassembled WGS sequence"/>
</dbReference>
<evidence type="ECO:0000313" key="2">
    <source>
        <dbReference type="Proteomes" id="UP000317839"/>
    </source>
</evidence>
<evidence type="ECO:0000313" key="1">
    <source>
        <dbReference type="EMBL" id="TQV71001.1"/>
    </source>
</evidence>
<name>A0A545T1B5_9GAMM</name>
<keyword evidence="2" id="KW-1185">Reference proteome</keyword>
<comment type="caution">
    <text evidence="1">The sequence shown here is derived from an EMBL/GenBank/DDBJ whole genome shotgun (WGS) entry which is preliminary data.</text>
</comment>
<reference evidence="1 2" key="1">
    <citation type="submission" date="2019-06" db="EMBL/GenBank/DDBJ databases">
        <title>Draft genome of Aliikangiella marina GYP-15.</title>
        <authorList>
            <person name="Wang G."/>
        </authorList>
    </citation>
    <scope>NUCLEOTIDE SEQUENCE [LARGE SCALE GENOMIC DNA]</scope>
    <source>
        <strain evidence="1 2">GYP-15</strain>
    </source>
</reference>
<dbReference type="AlphaFoldDB" id="A0A545T1B5"/>
<dbReference type="OrthoDB" id="284056at2"/>
<gene>
    <name evidence="1" type="ORF">FLL45_21990</name>
</gene>
<evidence type="ECO:0008006" key="3">
    <source>
        <dbReference type="Google" id="ProtNLM"/>
    </source>
</evidence>
<proteinExistence type="predicted"/>
<organism evidence="1 2">
    <name type="scientific">Aliikangiella marina</name>
    <dbReference type="NCBI Taxonomy" id="1712262"/>
    <lineage>
        <taxon>Bacteria</taxon>
        <taxon>Pseudomonadati</taxon>
        <taxon>Pseudomonadota</taxon>
        <taxon>Gammaproteobacteria</taxon>
        <taxon>Oceanospirillales</taxon>
        <taxon>Pleioneaceae</taxon>
        <taxon>Aliikangiella</taxon>
    </lineage>
</organism>
<sequence>MKSNDFNRAYKNFCVQDFNISTVKSPPYDPEDGGIPPDMVDSIVEDDWASWKTVPSKLSESEVLEFLKYYSKNIPEVLVEYLLSDCHMLDELGLDETTNVFIPHIPSDDPLGPMKQLLEGWKLLLKLEYLPIAEMGPGWGPICIKHDGGVVWFDHEQLIDISESAELKELECLEQSVTKSAAEFYMQIFTE</sequence>
<protein>
    <recommendedName>
        <fullName evidence="3">SMI1/KNR4 family protein</fullName>
    </recommendedName>
</protein>
<accession>A0A545T1B5</accession>
<dbReference type="EMBL" id="VIKR01000007">
    <property type="protein sequence ID" value="TQV71001.1"/>
    <property type="molecule type" value="Genomic_DNA"/>
</dbReference>